<feature type="region of interest" description="Disordered" evidence="10">
    <location>
        <begin position="135"/>
        <end position="156"/>
    </location>
</feature>
<evidence type="ECO:0000256" key="6">
    <source>
        <dbReference type="ARBA" id="ARBA00023157"/>
    </source>
</evidence>
<dbReference type="PANTHER" id="PTHR10225:SF2">
    <property type="entry name" value="LYMPHATIC VESSEL ENDOTHELIAL HYALURONIC ACID RECEPTOR 1"/>
    <property type="match status" value="1"/>
</dbReference>
<reference evidence="13" key="1">
    <citation type="submission" date="2025-08" db="UniProtKB">
        <authorList>
            <consortium name="Ensembl"/>
        </authorList>
    </citation>
    <scope>IDENTIFICATION</scope>
</reference>
<feature type="transmembrane region" description="Helical" evidence="11">
    <location>
        <begin position="223"/>
        <end position="251"/>
    </location>
</feature>
<evidence type="ECO:0000256" key="10">
    <source>
        <dbReference type="SAM" id="MobiDB-lite"/>
    </source>
</evidence>
<dbReference type="PROSITE" id="PS50963">
    <property type="entry name" value="LINK_2"/>
    <property type="match status" value="1"/>
</dbReference>
<feature type="region of interest" description="Disordered" evidence="10">
    <location>
        <begin position="273"/>
        <end position="314"/>
    </location>
</feature>
<protein>
    <submittedName>
        <fullName evidence="13">Lymphatic vessel endothelial hyaluronan receptor 1</fullName>
    </submittedName>
</protein>
<evidence type="ECO:0000256" key="8">
    <source>
        <dbReference type="ARBA" id="ARBA00023180"/>
    </source>
</evidence>
<dbReference type="PRINTS" id="PR01265">
    <property type="entry name" value="LINKMODULE"/>
</dbReference>
<dbReference type="GO" id="GO:0038024">
    <property type="term" value="F:cargo receptor activity"/>
    <property type="evidence" value="ECO:0007669"/>
    <property type="project" value="Ensembl"/>
</dbReference>
<dbReference type="InterPro" id="IPR016186">
    <property type="entry name" value="C-type_lectin-like/link_sf"/>
</dbReference>
<comment type="subcellular location">
    <subcellularLocation>
        <location evidence="1">Membrane</location>
        <topology evidence="1">Single-pass membrane protein</topology>
    </subcellularLocation>
</comment>
<keyword evidence="5 11" id="KW-0472">Membrane</keyword>
<evidence type="ECO:0000256" key="4">
    <source>
        <dbReference type="ARBA" id="ARBA00022989"/>
    </source>
</evidence>
<evidence type="ECO:0000313" key="13">
    <source>
        <dbReference type="Ensembl" id="ENSABRP00000026992.1"/>
    </source>
</evidence>
<comment type="caution">
    <text evidence="9">Lacks conserved residue(s) required for the propagation of feature annotation.</text>
</comment>
<dbReference type="GO" id="GO:0002693">
    <property type="term" value="P:positive regulation of cellular extravasation"/>
    <property type="evidence" value="ECO:0007669"/>
    <property type="project" value="Ensembl"/>
</dbReference>
<evidence type="ECO:0000256" key="2">
    <source>
        <dbReference type="ARBA" id="ARBA00022692"/>
    </source>
</evidence>
<dbReference type="Pfam" id="PF00193">
    <property type="entry name" value="Xlink"/>
    <property type="match status" value="1"/>
</dbReference>
<dbReference type="GO" id="GO:0006898">
    <property type="term" value="P:receptor-mediated endocytosis"/>
    <property type="evidence" value="ECO:0007669"/>
    <property type="project" value="Ensembl"/>
</dbReference>
<dbReference type="GO" id="GO:0005540">
    <property type="term" value="F:hyaluronic acid binding"/>
    <property type="evidence" value="ECO:0007669"/>
    <property type="project" value="Ensembl"/>
</dbReference>
<dbReference type="Ensembl" id="ENSABRT00000037732.1">
    <property type="protein sequence ID" value="ENSABRP00000026992.1"/>
    <property type="gene ID" value="ENSABRG00000022499.1"/>
</dbReference>
<dbReference type="InterPro" id="IPR043210">
    <property type="entry name" value="CD44_antigen-like"/>
</dbReference>
<dbReference type="Gene3D" id="3.10.100.10">
    <property type="entry name" value="Mannose-Binding Protein A, subunit A"/>
    <property type="match status" value="1"/>
</dbReference>
<dbReference type="InterPro" id="IPR016187">
    <property type="entry name" value="CTDL_fold"/>
</dbReference>
<name>A0A8B9D145_9AVES</name>
<dbReference type="InterPro" id="IPR000538">
    <property type="entry name" value="Link_dom"/>
</dbReference>
<dbReference type="GO" id="GO:0005886">
    <property type="term" value="C:plasma membrane"/>
    <property type="evidence" value="ECO:0007669"/>
    <property type="project" value="Ensembl"/>
</dbReference>
<feature type="compositionally biased region" description="Basic and acidic residues" evidence="10">
    <location>
        <begin position="273"/>
        <end position="305"/>
    </location>
</feature>
<keyword evidence="8" id="KW-0325">Glycoprotein</keyword>
<evidence type="ECO:0000313" key="14">
    <source>
        <dbReference type="Proteomes" id="UP000694426"/>
    </source>
</evidence>
<organism evidence="13 14">
    <name type="scientific">Anser brachyrhynchus</name>
    <name type="common">Pink-footed goose</name>
    <dbReference type="NCBI Taxonomy" id="132585"/>
    <lineage>
        <taxon>Eukaryota</taxon>
        <taxon>Metazoa</taxon>
        <taxon>Chordata</taxon>
        <taxon>Craniata</taxon>
        <taxon>Vertebrata</taxon>
        <taxon>Euteleostomi</taxon>
        <taxon>Archelosauria</taxon>
        <taxon>Archosauria</taxon>
        <taxon>Dinosauria</taxon>
        <taxon>Saurischia</taxon>
        <taxon>Theropoda</taxon>
        <taxon>Coelurosauria</taxon>
        <taxon>Aves</taxon>
        <taxon>Neognathae</taxon>
        <taxon>Galloanserae</taxon>
        <taxon>Anseriformes</taxon>
        <taxon>Anatidae</taxon>
        <taxon>Anserinae</taxon>
        <taxon>Anser</taxon>
    </lineage>
</organism>
<feature type="domain" description="Link" evidence="12">
    <location>
        <begin position="35"/>
        <end position="125"/>
    </location>
</feature>
<keyword evidence="6 9" id="KW-1015">Disulfide bond</keyword>
<evidence type="ECO:0000259" key="12">
    <source>
        <dbReference type="PROSITE" id="PS50963"/>
    </source>
</evidence>
<dbReference type="GeneTree" id="ENSGT00530000063822"/>
<keyword evidence="3" id="KW-0732">Signal</keyword>
<dbReference type="AlphaFoldDB" id="A0A8B9D145"/>
<evidence type="ECO:0000256" key="9">
    <source>
        <dbReference type="PROSITE-ProRule" id="PRU00323"/>
    </source>
</evidence>
<proteinExistence type="predicted"/>
<evidence type="ECO:0000256" key="1">
    <source>
        <dbReference type="ARBA" id="ARBA00004167"/>
    </source>
</evidence>
<reference evidence="13" key="2">
    <citation type="submission" date="2025-09" db="UniProtKB">
        <authorList>
            <consortium name="Ensembl"/>
        </authorList>
    </citation>
    <scope>IDENTIFICATION</scope>
</reference>
<dbReference type="GO" id="GO:0004888">
    <property type="term" value="F:transmembrane signaling receptor activity"/>
    <property type="evidence" value="ECO:0007669"/>
    <property type="project" value="Ensembl"/>
</dbReference>
<dbReference type="Proteomes" id="UP000694426">
    <property type="component" value="Unplaced"/>
</dbReference>
<dbReference type="SMART" id="SM00445">
    <property type="entry name" value="LINK"/>
    <property type="match status" value="1"/>
</dbReference>
<dbReference type="SUPFAM" id="SSF56436">
    <property type="entry name" value="C-type lectin-like"/>
    <property type="match status" value="1"/>
</dbReference>
<feature type="compositionally biased region" description="Low complexity" evidence="10">
    <location>
        <begin position="136"/>
        <end position="149"/>
    </location>
</feature>
<feature type="disulfide bond" evidence="9">
    <location>
        <begin position="80"/>
        <end position="101"/>
    </location>
</feature>
<gene>
    <name evidence="13" type="primary">LYVE1</name>
</gene>
<evidence type="ECO:0000256" key="11">
    <source>
        <dbReference type="SAM" id="Phobius"/>
    </source>
</evidence>
<dbReference type="GO" id="GO:0007155">
    <property type="term" value="P:cell adhesion"/>
    <property type="evidence" value="ECO:0007669"/>
    <property type="project" value="InterPro"/>
</dbReference>
<keyword evidence="7" id="KW-0675">Receptor</keyword>
<keyword evidence="4 11" id="KW-1133">Transmembrane helix</keyword>
<evidence type="ECO:0000256" key="5">
    <source>
        <dbReference type="ARBA" id="ARBA00023136"/>
    </source>
</evidence>
<evidence type="ECO:0000256" key="7">
    <source>
        <dbReference type="ARBA" id="ARBA00023170"/>
    </source>
</evidence>
<dbReference type="PANTHER" id="PTHR10225">
    <property type="entry name" value="HYALURONAN RECEPTOR"/>
    <property type="match status" value="1"/>
</dbReference>
<keyword evidence="2 11" id="KW-0812">Transmembrane</keyword>
<dbReference type="PROSITE" id="PS01241">
    <property type="entry name" value="LINK_1"/>
    <property type="match status" value="1"/>
</dbReference>
<accession>A0A8B9D145</accession>
<evidence type="ECO:0000256" key="3">
    <source>
        <dbReference type="ARBA" id="ARBA00022729"/>
    </source>
</evidence>
<keyword evidence="14" id="KW-1185">Reference proteome</keyword>
<dbReference type="GO" id="GO:0030214">
    <property type="term" value="P:hyaluronan catabolic process"/>
    <property type="evidence" value="ECO:0007669"/>
    <property type="project" value="Ensembl"/>
</dbReference>
<sequence>MTTYFGVTSAVFSVWVMTFMTQNYFITGSTLPPCRITGVGLYLEEKVNFSEASNACNQLNLQLASKDQVEKALKHGFETCSYGWVKDGLVVIPRLISNKKCGKGNVGLVPWYAEHFKTFMVYCFNSSDVQINSCIPDPTTSRPSSSAPTDLTASSGSDLTENITVAPNATETERAFKNVKFRVICVTETILPTEGTTTKMPEEYSPIDSPNYTSRAGFKNDGVVFGGIPTALLVLAVIFFIISVVLAVCYIKKYKTTFPFSYKNQKKEMVETTALKEAESNDKTPEKETKNNEKKVEESKSKPEPTVKCLEAEV</sequence>